<gene>
    <name evidence="2" type="ORF">POVWA2_007610</name>
</gene>
<proteinExistence type="predicted"/>
<name>A0A1A8YKI6_PLAOA</name>
<accession>A0A1A8YKI6</accession>
<organism evidence="2 3">
    <name type="scientific">Plasmodium ovale wallikeri</name>
    <dbReference type="NCBI Taxonomy" id="864142"/>
    <lineage>
        <taxon>Eukaryota</taxon>
        <taxon>Sar</taxon>
        <taxon>Alveolata</taxon>
        <taxon>Apicomplexa</taxon>
        <taxon>Aconoidasida</taxon>
        <taxon>Haemosporida</taxon>
        <taxon>Plasmodiidae</taxon>
        <taxon>Plasmodium</taxon>
        <taxon>Plasmodium (Plasmodium)</taxon>
    </lineage>
</organism>
<evidence type="ECO:0000313" key="2">
    <source>
        <dbReference type="EMBL" id="SBT32073.1"/>
    </source>
</evidence>
<evidence type="ECO:0000313" key="3">
    <source>
        <dbReference type="Proteomes" id="UP000078550"/>
    </source>
</evidence>
<keyword evidence="1" id="KW-0812">Transmembrane</keyword>
<dbReference type="EMBL" id="FLRE01000029">
    <property type="protein sequence ID" value="SBT32073.1"/>
    <property type="molecule type" value="Genomic_DNA"/>
</dbReference>
<protein>
    <submittedName>
        <fullName evidence="2">Uncharacterized protein</fullName>
    </submittedName>
</protein>
<sequence length="92" mass="10904">MIVMISRESQQTLLFHMCIILHAYMYIYVRKRACALSERTYFSSNKEVSFHQMLSNCKRKRFWSPSRYVSPVATNYDHKLGIKMSERCASPT</sequence>
<feature type="transmembrane region" description="Helical" evidence="1">
    <location>
        <begin position="12"/>
        <end position="29"/>
    </location>
</feature>
<evidence type="ECO:0000256" key="1">
    <source>
        <dbReference type="SAM" id="Phobius"/>
    </source>
</evidence>
<keyword evidence="1" id="KW-0472">Membrane</keyword>
<keyword evidence="1" id="KW-1133">Transmembrane helix</keyword>
<reference evidence="3" key="1">
    <citation type="submission" date="2016-05" db="EMBL/GenBank/DDBJ databases">
        <authorList>
            <person name="Naeem Raeece"/>
        </authorList>
    </citation>
    <scope>NUCLEOTIDE SEQUENCE [LARGE SCALE GENOMIC DNA]</scope>
</reference>
<dbReference type="Proteomes" id="UP000078550">
    <property type="component" value="Unassembled WGS sequence"/>
</dbReference>
<dbReference type="AlphaFoldDB" id="A0A1A8YKI6"/>